<feature type="domain" description="NFACT RNA-binding" evidence="3">
    <location>
        <begin position="1"/>
        <end position="110"/>
    </location>
</feature>
<gene>
    <name evidence="4" type="ORF">MVES_001489</name>
</gene>
<dbReference type="InterPro" id="IPR008532">
    <property type="entry name" value="NFACT_RNA-bd"/>
</dbReference>
<proteinExistence type="inferred from homology"/>
<dbReference type="OrthoDB" id="200398at2759"/>
<evidence type="ECO:0000259" key="3">
    <source>
        <dbReference type="Pfam" id="PF05670"/>
    </source>
</evidence>
<organism evidence="4 5">
    <name type="scientific">Malassezia vespertilionis</name>
    <dbReference type="NCBI Taxonomy" id="2020962"/>
    <lineage>
        <taxon>Eukaryota</taxon>
        <taxon>Fungi</taxon>
        <taxon>Dikarya</taxon>
        <taxon>Basidiomycota</taxon>
        <taxon>Ustilaginomycotina</taxon>
        <taxon>Malasseziomycetes</taxon>
        <taxon>Malasseziales</taxon>
        <taxon>Malasseziaceae</taxon>
        <taxon>Malassezia</taxon>
    </lineage>
</organism>
<feature type="compositionally biased region" description="Acidic residues" evidence="2">
    <location>
        <begin position="239"/>
        <end position="249"/>
    </location>
</feature>
<dbReference type="AlphaFoldDB" id="A0A2N1JD79"/>
<evidence type="ECO:0000256" key="2">
    <source>
        <dbReference type="SAM" id="MobiDB-lite"/>
    </source>
</evidence>
<evidence type="ECO:0000313" key="4">
    <source>
        <dbReference type="EMBL" id="PKI84493.1"/>
    </source>
</evidence>
<keyword evidence="5" id="KW-1185">Reference proteome</keyword>
<sequence>MVLFYTSAAVDPPVTLYMGRDKVENEDLLRHGMPEDVWFHVDKLSSAHVYARLPESMEWTDIPDPLLEDCAQLVKANSIQGNKKNNITIIYTPHANVKKTGDMAVGAVTFFNDQRVKRFYVKERENAIVNRLNKTRVERQIDYAAERQERERALGRKKKEFALQQVCRHSINDEKREITEAKQRRNEDASARDYSSLYSEEAIAEKRREDQRRARIKSATKPKPADDVANLLGTGVEDAPADESDDSFM</sequence>
<evidence type="ECO:0000256" key="1">
    <source>
        <dbReference type="ARBA" id="ARBA00008998"/>
    </source>
</evidence>
<evidence type="ECO:0000313" key="5">
    <source>
        <dbReference type="Proteomes" id="UP000232875"/>
    </source>
</evidence>
<dbReference type="STRING" id="2020962.A0A2N1JD79"/>
<reference evidence="4 5" key="1">
    <citation type="submission" date="2017-10" db="EMBL/GenBank/DDBJ databases">
        <title>A novel species of cold-tolerant Malassezia isolated from bats.</title>
        <authorList>
            <person name="Lorch J.M."/>
            <person name="Palmer J.M."/>
            <person name="Vanderwolf K.J."/>
            <person name="Schmidt K.Z."/>
            <person name="Verant M.L."/>
            <person name="Weller T.J."/>
            <person name="Blehert D.S."/>
        </authorList>
    </citation>
    <scope>NUCLEOTIDE SEQUENCE [LARGE SCALE GENOMIC DNA]</scope>
    <source>
        <strain evidence="4 5">NWHC:44797-103</strain>
    </source>
</reference>
<dbReference type="PANTHER" id="PTHR13049:SF2">
    <property type="entry name" value="COILED-COIL DOMAIN-CONTAINING PROTEIN 25"/>
    <property type="match status" value="1"/>
</dbReference>
<dbReference type="Pfam" id="PF05670">
    <property type="entry name" value="NFACT-R_1"/>
    <property type="match status" value="1"/>
</dbReference>
<feature type="compositionally biased region" description="Basic and acidic residues" evidence="2">
    <location>
        <begin position="203"/>
        <end position="213"/>
    </location>
</feature>
<dbReference type="InterPro" id="IPR039730">
    <property type="entry name" value="Jlp2/Ccd25"/>
</dbReference>
<name>A0A2N1JD79_9BASI</name>
<protein>
    <recommendedName>
        <fullName evidence="3">NFACT RNA-binding domain-containing protein</fullName>
    </recommendedName>
</protein>
<dbReference type="PANTHER" id="PTHR13049">
    <property type="entry name" value="DUF814-RELATED"/>
    <property type="match status" value="1"/>
</dbReference>
<dbReference type="EMBL" id="KZ454989">
    <property type="protein sequence ID" value="PKI84493.1"/>
    <property type="molecule type" value="Genomic_DNA"/>
</dbReference>
<accession>A0A2N1JD79</accession>
<dbReference type="Proteomes" id="UP000232875">
    <property type="component" value="Unassembled WGS sequence"/>
</dbReference>
<feature type="region of interest" description="Disordered" evidence="2">
    <location>
        <begin position="202"/>
        <end position="249"/>
    </location>
</feature>
<comment type="similarity">
    <text evidence="1">Belongs to the CCDC25 family.</text>
</comment>